<name>A0A822Y4K5_NELNU</name>
<protein>
    <submittedName>
        <fullName evidence="1">Uncharacterized protein</fullName>
    </submittedName>
</protein>
<evidence type="ECO:0000313" key="2">
    <source>
        <dbReference type="Proteomes" id="UP000607653"/>
    </source>
</evidence>
<gene>
    <name evidence="1" type="ORF">HUJ06_028009</name>
</gene>
<dbReference type="Proteomes" id="UP000607653">
    <property type="component" value="Unassembled WGS sequence"/>
</dbReference>
<comment type="caution">
    <text evidence="1">The sequence shown here is derived from an EMBL/GenBank/DDBJ whole genome shotgun (WGS) entry which is preliminary data.</text>
</comment>
<organism evidence="1 2">
    <name type="scientific">Nelumbo nucifera</name>
    <name type="common">Sacred lotus</name>
    <dbReference type="NCBI Taxonomy" id="4432"/>
    <lineage>
        <taxon>Eukaryota</taxon>
        <taxon>Viridiplantae</taxon>
        <taxon>Streptophyta</taxon>
        <taxon>Embryophyta</taxon>
        <taxon>Tracheophyta</taxon>
        <taxon>Spermatophyta</taxon>
        <taxon>Magnoliopsida</taxon>
        <taxon>Proteales</taxon>
        <taxon>Nelumbonaceae</taxon>
        <taxon>Nelumbo</taxon>
    </lineage>
</organism>
<proteinExistence type="predicted"/>
<sequence length="37" mass="4197">MKICPGAFERCLSTTLQYSLRQPNKTGQDCNSHILEL</sequence>
<keyword evidence="2" id="KW-1185">Reference proteome</keyword>
<accession>A0A822Y4K5</accession>
<dbReference type="EMBL" id="DUZY01000002">
    <property type="protein sequence ID" value="DAD26541.1"/>
    <property type="molecule type" value="Genomic_DNA"/>
</dbReference>
<dbReference type="AlphaFoldDB" id="A0A822Y4K5"/>
<reference evidence="1 2" key="1">
    <citation type="journal article" date="2020" name="Mol. Biol. Evol.">
        <title>Distinct Expression and Methylation Patterns for Genes with Different Fates following a Single Whole-Genome Duplication in Flowering Plants.</title>
        <authorList>
            <person name="Shi T."/>
            <person name="Rahmani R.S."/>
            <person name="Gugger P.F."/>
            <person name="Wang M."/>
            <person name="Li H."/>
            <person name="Zhang Y."/>
            <person name="Li Z."/>
            <person name="Wang Q."/>
            <person name="Van de Peer Y."/>
            <person name="Marchal K."/>
            <person name="Chen J."/>
        </authorList>
    </citation>
    <scope>NUCLEOTIDE SEQUENCE [LARGE SCALE GENOMIC DNA]</scope>
    <source>
        <tissue evidence="1">Leaf</tissue>
    </source>
</reference>
<evidence type="ECO:0000313" key="1">
    <source>
        <dbReference type="EMBL" id="DAD26541.1"/>
    </source>
</evidence>